<dbReference type="SUPFAM" id="SSF48452">
    <property type="entry name" value="TPR-like"/>
    <property type="match status" value="1"/>
</dbReference>
<proteinExistence type="predicted"/>
<dbReference type="Gene3D" id="1.25.40.10">
    <property type="entry name" value="Tetratricopeptide repeat domain"/>
    <property type="match status" value="1"/>
</dbReference>
<accession>A0ABT2I6X5</accession>
<comment type="caution">
    <text evidence="1">The sequence shown here is derived from an EMBL/GenBank/DDBJ whole genome shotgun (WGS) entry which is preliminary data.</text>
</comment>
<dbReference type="InterPro" id="IPR011990">
    <property type="entry name" value="TPR-like_helical_dom_sf"/>
</dbReference>
<name>A0ABT2I6X5_9SPHN</name>
<dbReference type="RefSeq" id="WP_260046646.1">
    <property type="nucleotide sequence ID" value="NZ_JANZXA010000009.1"/>
</dbReference>
<dbReference type="Proteomes" id="UP001165583">
    <property type="component" value="Unassembled WGS sequence"/>
</dbReference>
<dbReference type="Pfam" id="PF14559">
    <property type="entry name" value="TPR_19"/>
    <property type="match status" value="1"/>
</dbReference>
<keyword evidence="2" id="KW-1185">Reference proteome</keyword>
<gene>
    <name evidence="1" type="ORF">NZK81_13495</name>
</gene>
<organism evidence="1 2">
    <name type="scientific">Novosphingobium mangrovi</name>
    <name type="common">ex Huang et al. 2023</name>
    <dbReference type="NCBI Taxonomy" id="2976432"/>
    <lineage>
        <taxon>Bacteria</taxon>
        <taxon>Pseudomonadati</taxon>
        <taxon>Pseudomonadota</taxon>
        <taxon>Alphaproteobacteria</taxon>
        <taxon>Sphingomonadales</taxon>
        <taxon>Sphingomonadaceae</taxon>
        <taxon>Novosphingobium</taxon>
    </lineage>
</organism>
<evidence type="ECO:0000313" key="1">
    <source>
        <dbReference type="EMBL" id="MCT2400569.1"/>
    </source>
</evidence>
<sequence length="220" mass="23186">MTWVLVIVLALLAFLFMAFVLKAPRGTREAVAAALLLGIAGYALQGKPGMPSAPKAAAEPVTANSAALVEGRMKVSNKGIPPNNQWVVIADGLARNGRYADAAQVLRGAVEKDPKNSEAWLAMANALLGHADGMLTPAALYAYRRAAIADPNNPGPPFFLGLALAQSGRFSEARALWADLLKRAPDDTPWRAPLAQQLQRLDALISGQMGGQDDAPVSQP</sequence>
<reference evidence="1" key="1">
    <citation type="submission" date="2022-09" db="EMBL/GenBank/DDBJ databases">
        <title>Novosphingobium sp. Nov., a polycyclic aromatic hydrocarbon-degrading bacterium isolated form mangrove sediments in HongKong.</title>
        <authorList>
            <person name="Hu Z."/>
        </authorList>
    </citation>
    <scope>NUCLEOTIDE SEQUENCE</scope>
    <source>
        <strain evidence="1">HK4-1</strain>
    </source>
</reference>
<dbReference type="Pfam" id="PF13428">
    <property type="entry name" value="TPR_14"/>
    <property type="match status" value="1"/>
</dbReference>
<evidence type="ECO:0000313" key="2">
    <source>
        <dbReference type="Proteomes" id="UP001165583"/>
    </source>
</evidence>
<protein>
    <submittedName>
        <fullName evidence="1">Tetratricopeptide repeat protein</fullName>
    </submittedName>
</protein>
<dbReference type="EMBL" id="JANZXA010000009">
    <property type="protein sequence ID" value="MCT2400569.1"/>
    <property type="molecule type" value="Genomic_DNA"/>
</dbReference>